<dbReference type="Gene3D" id="3.40.1190.10">
    <property type="entry name" value="Mur-like, catalytic domain"/>
    <property type="match status" value="1"/>
</dbReference>
<dbReference type="GO" id="GO:0051301">
    <property type="term" value="P:cell division"/>
    <property type="evidence" value="ECO:0007669"/>
    <property type="project" value="UniProtKB-KW"/>
</dbReference>
<dbReference type="Pfam" id="PF08245">
    <property type="entry name" value="Mur_ligase_M"/>
    <property type="match status" value="1"/>
</dbReference>
<dbReference type="EMBL" id="WEIO01000014">
    <property type="protein sequence ID" value="KAB7704406.1"/>
    <property type="molecule type" value="Genomic_DNA"/>
</dbReference>
<keyword evidence="8 12" id="KW-0133">Cell shape</keyword>
<dbReference type="InterPro" id="IPR004101">
    <property type="entry name" value="Mur_ligase_C"/>
</dbReference>
<dbReference type="GO" id="GO:0009252">
    <property type="term" value="P:peptidoglycan biosynthetic process"/>
    <property type="evidence" value="ECO:0007669"/>
    <property type="project" value="UniProtKB-UniPathway"/>
</dbReference>
<evidence type="ECO:0000256" key="4">
    <source>
        <dbReference type="ARBA" id="ARBA00022598"/>
    </source>
</evidence>
<evidence type="ECO:0000256" key="11">
    <source>
        <dbReference type="ARBA" id="ARBA00023316"/>
    </source>
</evidence>
<evidence type="ECO:0000256" key="12">
    <source>
        <dbReference type="RuleBase" id="RU004135"/>
    </source>
</evidence>
<dbReference type="Pfam" id="PF02875">
    <property type="entry name" value="Mur_ligase_C"/>
    <property type="match status" value="1"/>
</dbReference>
<evidence type="ECO:0000313" key="17">
    <source>
        <dbReference type="Proteomes" id="UP000429595"/>
    </source>
</evidence>
<dbReference type="InterPro" id="IPR035911">
    <property type="entry name" value="MurE/MurF_N"/>
</dbReference>
<evidence type="ECO:0000256" key="3">
    <source>
        <dbReference type="ARBA" id="ARBA00022490"/>
    </source>
</evidence>
<evidence type="ECO:0000259" key="14">
    <source>
        <dbReference type="Pfam" id="PF02875"/>
    </source>
</evidence>
<evidence type="ECO:0000259" key="13">
    <source>
        <dbReference type="Pfam" id="PF01225"/>
    </source>
</evidence>
<dbReference type="InterPro" id="IPR000713">
    <property type="entry name" value="Mur_ligase_N"/>
</dbReference>
<proteinExistence type="inferred from homology"/>
<organism evidence="16 17">
    <name type="scientific">Bacillus aerolatus</name>
    <dbReference type="NCBI Taxonomy" id="2653354"/>
    <lineage>
        <taxon>Bacteria</taxon>
        <taxon>Bacillati</taxon>
        <taxon>Bacillota</taxon>
        <taxon>Bacilli</taxon>
        <taxon>Bacillales</taxon>
        <taxon>Bacillaceae</taxon>
        <taxon>Bacillus</taxon>
    </lineage>
</organism>
<dbReference type="EC" id="6.3.2.13" evidence="16"/>
<evidence type="ECO:0000256" key="6">
    <source>
        <dbReference type="ARBA" id="ARBA00022741"/>
    </source>
</evidence>
<gene>
    <name evidence="16" type="ORF">F9802_17810</name>
</gene>
<reference evidence="16 17" key="1">
    <citation type="submission" date="2019-10" db="EMBL/GenBank/DDBJ databases">
        <title>Bacillus aerolatum sp. nov., isolated from bioaerosol of sport playgrounds.</title>
        <authorList>
            <person name="Chen P."/>
            <person name="Zhang G."/>
        </authorList>
    </citation>
    <scope>NUCLEOTIDE SEQUENCE [LARGE SCALE GENOMIC DNA]</scope>
    <source>
        <strain evidence="16 17">CX253</strain>
    </source>
</reference>
<evidence type="ECO:0000256" key="5">
    <source>
        <dbReference type="ARBA" id="ARBA00022618"/>
    </source>
</evidence>
<dbReference type="SUPFAM" id="SSF53623">
    <property type="entry name" value="MurD-like peptide ligases, catalytic domain"/>
    <property type="match status" value="1"/>
</dbReference>
<keyword evidence="9 12" id="KW-0573">Peptidoglycan synthesis</keyword>
<protein>
    <submittedName>
        <fullName evidence="16">UDP-N-acetylmuramoyl-L-alanyl-D-glutamate--2, 6-diaminopimelate ligase</fullName>
        <ecNumber evidence="16">6.3.2.13</ecNumber>
    </submittedName>
</protein>
<dbReference type="Pfam" id="PF01225">
    <property type="entry name" value="Mur_ligase"/>
    <property type="match status" value="1"/>
</dbReference>
<comment type="caution">
    <text evidence="16">The sequence shown here is derived from an EMBL/GenBank/DDBJ whole genome shotgun (WGS) entry which is preliminary data.</text>
</comment>
<keyword evidence="3" id="KW-0963">Cytoplasm</keyword>
<dbReference type="InterPro" id="IPR036565">
    <property type="entry name" value="Mur-like_cat_sf"/>
</dbReference>
<dbReference type="GO" id="GO:0071555">
    <property type="term" value="P:cell wall organization"/>
    <property type="evidence" value="ECO:0007669"/>
    <property type="project" value="UniProtKB-KW"/>
</dbReference>
<dbReference type="NCBIfam" id="TIGR01085">
    <property type="entry name" value="murE"/>
    <property type="match status" value="1"/>
</dbReference>
<comment type="subcellular location">
    <subcellularLocation>
        <location evidence="12">Cytoplasm</location>
    </subcellularLocation>
</comment>
<feature type="domain" description="Mur ligase N-terminal catalytic" evidence="13">
    <location>
        <begin position="33"/>
        <end position="105"/>
    </location>
</feature>
<dbReference type="SUPFAM" id="SSF63418">
    <property type="entry name" value="MurE/MurF N-terminal domain"/>
    <property type="match status" value="1"/>
</dbReference>
<dbReference type="PANTHER" id="PTHR23135">
    <property type="entry name" value="MUR LIGASE FAMILY MEMBER"/>
    <property type="match status" value="1"/>
</dbReference>
<sequence>MILSLGVKLNMKLNTLLMNITNNANESIHHIDIEGISTNSSSVRPNELFVAIPGYSVDGHAFIEDAIKAGASVVVGEKDLKGLTVPYIRVSNSRFALAKMACQFYETPSKKRIIVGITGTNGKTTTSFMLKHILESSGRTCSLFGSVMNIVNGQVSPAVNTTLGALELQRQLALSKDEIIIIEVSSHGLSQYRVGGMEFDYCLFTNLDHDHLDYHRDMEEYFSVKASLFDQLKPDGKAIINHYNSWGMKLADRLKLNGCNIYTLGEERYCDLRIDKFISEEINSAVVLEQNKSVRLKLNILGKHNIFNASMAYLTGRELGLESSKIIHALEKLRGVPGRFEVMQHPKGATIVIDYAHTPDALYHCLQTAKEKGAERIFHIFGFRGNRDTEKRREMVSISQEMSDASILTLDDLNGISYEDMEKDLHKLNLQQKGFVIPDRTMAIKCAWDQVDEGDWVFITGKGSEAYQQQYHLPTASDKETVQYLSQ</sequence>
<dbReference type="InterPro" id="IPR005761">
    <property type="entry name" value="UDP-N-AcMur-Glu-dNH2Pim_ligase"/>
</dbReference>
<keyword evidence="5 12" id="KW-0132">Cell division</keyword>
<dbReference type="InterPro" id="IPR036615">
    <property type="entry name" value="Mur_ligase_C_dom_sf"/>
</dbReference>
<dbReference type="AlphaFoldDB" id="A0A6I1FGG8"/>
<dbReference type="Gene3D" id="3.90.190.20">
    <property type="entry name" value="Mur ligase, C-terminal domain"/>
    <property type="match status" value="1"/>
</dbReference>
<keyword evidence="4 16" id="KW-0436">Ligase</keyword>
<evidence type="ECO:0000256" key="10">
    <source>
        <dbReference type="ARBA" id="ARBA00023306"/>
    </source>
</evidence>
<dbReference type="GO" id="GO:0005737">
    <property type="term" value="C:cytoplasm"/>
    <property type="evidence" value="ECO:0007669"/>
    <property type="project" value="UniProtKB-SubCell"/>
</dbReference>
<comment type="pathway">
    <text evidence="1 12">Cell wall biogenesis; peptidoglycan biosynthesis.</text>
</comment>
<feature type="domain" description="Mur ligase central" evidence="15">
    <location>
        <begin position="117"/>
        <end position="314"/>
    </location>
</feature>
<feature type="domain" description="Mur ligase C-terminal" evidence="14">
    <location>
        <begin position="338"/>
        <end position="463"/>
    </location>
</feature>
<dbReference type="InterPro" id="IPR013221">
    <property type="entry name" value="Mur_ligase_cen"/>
</dbReference>
<name>A0A6I1FGG8_9BACI</name>
<dbReference type="UniPathway" id="UPA00219"/>
<evidence type="ECO:0000313" key="16">
    <source>
        <dbReference type="EMBL" id="KAB7704406.1"/>
    </source>
</evidence>
<dbReference type="GO" id="GO:0004326">
    <property type="term" value="F:tetrahydrofolylpolyglutamate synthase activity"/>
    <property type="evidence" value="ECO:0007669"/>
    <property type="project" value="InterPro"/>
</dbReference>
<evidence type="ECO:0000256" key="7">
    <source>
        <dbReference type="ARBA" id="ARBA00022840"/>
    </source>
</evidence>
<comment type="similarity">
    <text evidence="2">Belongs to the MurCDEF family. MurE subfamily.</text>
</comment>
<keyword evidence="11 12" id="KW-0961">Cell wall biogenesis/degradation</keyword>
<dbReference type="GO" id="GO:0008765">
    <property type="term" value="F:UDP-N-acetylmuramoylalanyl-D-glutamate-2,6-diaminopimelate ligase activity"/>
    <property type="evidence" value="ECO:0007669"/>
    <property type="project" value="UniProtKB-EC"/>
</dbReference>
<dbReference type="PROSITE" id="PS01011">
    <property type="entry name" value="FOLYLPOLYGLU_SYNT_1"/>
    <property type="match status" value="1"/>
</dbReference>
<dbReference type="PANTHER" id="PTHR23135:SF4">
    <property type="entry name" value="UDP-N-ACETYLMURAMOYL-L-ALANYL-D-GLUTAMATE--2,6-DIAMINOPIMELATE LIGASE MURE HOMOLOG, CHLOROPLASTIC"/>
    <property type="match status" value="1"/>
</dbReference>
<accession>A0A6I1FGG8</accession>
<dbReference type="NCBIfam" id="NF001126">
    <property type="entry name" value="PRK00139.1-4"/>
    <property type="match status" value="1"/>
</dbReference>
<dbReference type="GO" id="GO:0005524">
    <property type="term" value="F:ATP binding"/>
    <property type="evidence" value="ECO:0007669"/>
    <property type="project" value="UniProtKB-KW"/>
</dbReference>
<evidence type="ECO:0000256" key="1">
    <source>
        <dbReference type="ARBA" id="ARBA00004752"/>
    </source>
</evidence>
<dbReference type="GO" id="GO:0008360">
    <property type="term" value="P:regulation of cell shape"/>
    <property type="evidence" value="ECO:0007669"/>
    <property type="project" value="UniProtKB-KW"/>
</dbReference>
<evidence type="ECO:0000259" key="15">
    <source>
        <dbReference type="Pfam" id="PF08245"/>
    </source>
</evidence>
<dbReference type="Gene3D" id="3.40.1390.10">
    <property type="entry name" value="MurE/MurF, N-terminal domain"/>
    <property type="match status" value="1"/>
</dbReference>
<evidence type="ECO:0000256" key="2">
    <source>
        <dbReference type="ARBA" id="ARBA00005898"/>
    </source>
</evidence>
<evidence type="ECO:0000256" key="9">
    <source>
        <dbReference type="ARBA" id="ARBA00022984"/>
    </source>
</evidence>
<keyword evidence="17" id="KW-1185">Reference proteome</keyword>
<dbReference type="SUPFAM" id="SSF53244">
    <property type="entry name" value="MurD-like peptide ligases, peptide-binding domain"/>
    <property type="match status" value="1"/>
</dbReference>
<dbReference type="Proteomes" id="UP000429595">
    <property type="component" value="Unassembled WGS sequence"/>
</dbReference>
<keyword evidence="7" id="KW-0067">ATP-binding</keyword>
<dbReference type="InterPro" id="IPR018109">
    <property type="entry name" value="Folylpolyglutamate_synth_CS"/>
</dbReference>
<evidence type="ECO:0000256" key="8">
    <source>
        <dbReference type="ARBA" id="ARBA00022960"/>
    </source>
</evidence>
<keyword evidence="6" id="KW-0547">Nucleotide-binding</keyword>
<keyword evidence="10 12" id="KW-0131">Cell cycle</keyword>